<sequence>FSPLRPEFRNLSFLITADDISGVEEQKGDCICWQEEKKECTQGKTIGVGCHAVLQGSSD</sequence>
<feature type="non-terminal residue" evidence="1">
    <location>
        <position position="59"/>
    </location>
</feature>
<protein>
    <submittedName>
        <fullName evidence="1">Uncharacterized protein</fullName>
    </submittedName>
</protein>
<dbReference type="Proteomes" id="UP001162501">
    <property type="component" value="Chromosome 28"/>
</dbReference>
<dbReference type="EMBL" id="OX596112">
    <property type="protein sequence ID" value="CAN0398939.1"/>
    <property type="molecule type" value="Genomic_DNA"/>
</dbReference>
<gene>
    <name evidence="1" type="ORF">MRATA1EN22A_LOCUS17620</name>
</gene>
<evidence type="ECO:0000313" key="1">
    <source>
        <dbReference type="EMBL" id="CAN0398939.1"/>
    </source>
</evidence>
<name>A0AC59ZEQ1_RANTA</name>
<reference evidence="1" key="2">
    <citation type="submission" date="2025-03" db="EMBL/GenBank/DDBJ databases">
        <authorList>
            <consortium name="ELIXIR-Norway"/>
            <consortium name="Elixir Norway"/>
        </authorList>
    </citation>
    <scope>NUCLEOTIDE SEQUENCE</scope>
</reference>
<organism evidence="1 2">
    <name type="scientific">Rangifer tarandus platyrhynchus</name>
    <name type="common">Svalbard reindeer</name>
    <dbReference type="NCBI Taxonomy" id="3082113"/>
    <lineage>
        <taxon>Eukaryota</taxon>
        <taxon>Metazoa</taxon>
        <taxon>Chordata</taxon>
        <taxon>Craniata</taxon>
        <taxon>Vertebrata</taxon>
        <taxon>Euteleostomi</taxon>
        <taxon>Mammalia</taxon>
        <taxon>Eutheria</taxon>
        <taxon>Laurasiatheria</taxon>
        <taxon>Artiodactyla</taxon>
        <taxon>Ruminantia</taxon>
        <taxon>Pecora</taxon>
        <taxon>Cervidae</taxon>
        <taxon>Odocoileinae</taxon>
        <taxon>Rangifer</taxon>
    </lineage>
</organism>
<feature type="non-terminal residue" evidence="1">
    <location>
        <position position="1"/>
    </location>
</feature>
<proteinExistence type="predicted"/>
<accession>A0AC59ZEQ1</accession>
<reference evidence="1" key="1">
    <citation type="submission" date="2023-05" db="EMBL/GenBank/DDBJ databases">
        <authorList>
            <consortium name="ELIXIR-Norway"/>
        </authorList>
    </citation>
    <scope>NUCLEOTIDE SEQUENCE</scope>
</reference>
<evidence type="ECO:0000313" key="2">
    <source>
        <dbReference type="Proteomes" id="UP001162501"/>
    </source>
</evidence>